<dbReference type="PANTHER" id="PTHR24055">
    <property type="entry name" value="MITOGEN-ACTIVATED PROTEIN KINASE"/>
    <property type="match status" value="1"/>
</dbReference>
<keyword evidence="1" id="KW-0808">Transferase</keyword>
<dbReference type="Gene3D" id="3.30.200.20">
    <property type="entry name" value="Phosphorylase Kinase, domain 1"/>
    <property type="match status" value="1"/>
</dbReference>
<evidence type="ECO:0000256" key="1">
    <source>
        <dbReference type="ARBA" id="ARBA00022679"/>
    </source>
</evidence>
<feature type="region of interest" description="Disordered" evidence="6">
    <location>
        <begin position="490"/>
        <end position="510"/>
    </location>
</feature>
<dbReference type="InterPro" id="IPR017441">
    <property type="entry name" value="Protein_kinase_ATP_BS"/>
</dbReference>
<dbReference type="Gene3D" id="1.10.510.10">
    <property type="entry name" value="Transferase(Phosphotransferase) domain 1"/>
    <property type="match status" value="1"/>
</dbReference>
<reference evidence="8" key="1">
    <citation type="submission" date="2021-08" db="EMBL/GenBank/DDBJ databases">
        <title>WGS assembly of Ceratopteris richardii.</title>
        <authorList>
            <person name="Marchant D.B."/>
            <person name="Chen G."/>
            <person name="Jenkins J."/>
            <person name="Shu S."/>
            <person name="Leebens-Mack J."/>
            <person name="Grimwood J."/>
            <person name="Schmutz J."/>
            <person name="Soltis P."/>
            <person name="Soltis D."/>
            <person name="Chen Z.-H."/>
        </authorList>
    </citation>
    <scope>NUCLEOTIDE SEQUENCE</scope>
    <source>
        <strain evidence="8">Whitten #5841</strain>
        <tissue evidence="8">Leaf</tissue>
    </source>
</reference>
<accession>A0A8T2RJU8</accession>
<evidence type="ECO:0000256" key="6">
    <source>
        <dbReference type="SAM" id="MobiDB-lite"/>
    </source>
</evidence>
<dbReference type="PROSITE" id="PS00108">
    <property type="entry name" value="PROTEIN_KINASE_ST"/>
    <property type="match status" value="1"/>
</dbReference>
<evidence type="ECO:0000256" key="2">
    <source>
        <dbReference type="ARBA" id="ARBA00022741"/>
    </source>
</evidence>
<dbReference type="EMBL" id="CM035431">
    <property type="protein sequence ID" value="KAH7296215.1"/>
    <property type="molecule type" value="Genomic_DNA"/>
</dbReference>
<feature type="compositionally biased region" description="Basic and acidic residues" evidence="6">
    <location>
        <begin position="501"/>
        <end position="510"/>
    </location>
</feature>
<dbReference type="EMBL" id="CM035431">
    <property type="protein sequence ID" value="KAH7296213.1"/>
    <property type="molecule type" value="Genomic_DNA"/>
</dbReference>
<evidence type="ECO:0000313" key="9">
    <source>
        <dbReference type="Proteomes" id="UP000825935"/>
    </source>
</evidence>
<dbReference type="PROSITE" id="PS00107">
    <property type="entry name" value="PROTEIN_KINASE_ATP"/>
    <property type="match status" value="1"/>
</dbReference>
<evidence type="ECO:0000259" key="7">
    <source>
        <dbReference type="PROSITE" id="PS50011"/>
    </source>
</evidence>
<dbReference type="Proteomes" id="UP000825935">
    <property type="component" value="Chromosome 26"/>
</dbReference>
<dbReference type="PROSITE" id="PS50011">
    <property type="entry name" value="PROTEIN_KINASE_DOM"/>
    <property type="match status" value="1"/>
</dbReference>
<dbReference type="EMBL" id="CM035431">
    <property type="protein sequence ID" value="KAH7296212.1"/>
    <property type="molecule type" value="Genomic_DNA"/>
</dbReference>
<dbReference type="OrthoDB" id="248923at2759"/>
<dbReference type="Pfam" id="PF00069">
    <property type="entry name" value="Pkinase"/>
    <property type="match status" value="1"/>
</dbReference>
<organism evidence="8 9">
    <name type="scientific">Ceratopteris richardii</name>
    <name type="common">Triangle waterfern</name>
    <dbReference type="NCBI Taxonomy" id="49495"/>
    <lineage>
        <taxon>Eukaryota</taxon>
        <taxon>Viridiplantae</taxon>
        <taxon>Streptophyta</taxon>
        <taxon>Embryophyta</taxon>
        <taxon>Tracheophyta</taxon>
        <taxon>Polypodiopsida</taxon>
        <taxon>Polypodiidae</taxon>
        <taxon>Polypodiales</taxon>
        <taxon>Pteridineae</taxon>
        <taxon>Pteridaceae</taxon>
        <taxon>Parkerioideae</taxon>
        <taxon>Ceratopteris</taxon>
    </lineage>
</organism>
<dbReference type="GO" id="GO:0004672">
    <property type="term" value="F:protein kinase activity"/>
    <property type="evidence" value="ECO:0007669"/>
    <property type="project" value="InterPro"/>
</dbReference>
<evidence type="ECO:0000313" key="8">
    <source>
        <dbReference type="EMBL" id="KAH7296211.1"/>
    </source>
</evidence>
<evidence type="ECO:0000256" key="5">
    <source>
        <dbReference type="PROSITE-ProRule" id="PRU10141"/>
    </source>
</evidence>
<dbReference type="InterPro" id="IPR050117">
    <property type="entry name" value="MAPK"/>
</dbReference>
<dbReference type="InterPro" id="IPR000719">
    <property type="entry name" value="Prot_kinase_dom"/>
</dbReference>
<evidence type="ECO:0000256" key="3">
    <source>
        <dbReference type="ARBA" id="ARBA00022777"/>
    </source>
</evidence>
<dbReference type="SUPFAM" id="SSF56112">
    <property type="entry name" value="Protein kinase-like (PK-like)"/>
    <property type="match status" value="1"/>
</dbReference>
<name>A0A8T2RJU8_CERRI</name>
<dbReference type="InterPro" id="IPR008271">
    <property type="entry name" value="Ser/Thr_kinase_AS"/>
</dbReference>
<protein>
    <recommendedName>
        <fullName evidence="7">Protein kinase domain-containing protein</fullName>
    </recommendedName>
</protein>
<dbReference type="EMBL" id="CM035431">
    <property type="protein sequence ID" value="KAH7296211.1"/>
    <property type="molecule type" value="Genomic_DNA"/>
</dbReference>
<sequence>MSNHLLECVSPGHYRLNQSTWLVGPRYELQGFVGSGSYGEVCRAVDLYTDQIVAIKRIPNIMESPVLVKRVLREVCIMRRLRHPYIITLTDIFCNSPTNNSGVDLYIVTEFAERGDLCDYKGPLSPDDVRSLMWQLLVAVNYMHSCWVWHRDIKSGNTLLTKNMQIKLCDFGLARSAEETILDDITPKKKTLSRQYTKTVVTLCYRAPEVIMSQGEYNSAIDIWSVGCIFWELLMKSIYNYQQWIPLFYVRGEPVTPEDGQNYVKDGLSALADRLNVIFDVIGTPCWNDVQSVPGQKWRDYLKRLPGRAGNLRNDLVGHADNEAIDLLCRMLEFNPSRRCSSEEALNHAYFKNMRRSPDARQFMSEVSMPEHTTLVLEELERRFEQSSNSTEGGRVLMGFLTNEILYHRMEDYIRRSFLGSFQLVRHKIMKQKASNVRDHTGVEQEKNANKLRPVSGKGMQITNTEAEPAKKRVRIANVKRDFPLKSAALLAKKKGARKSKPTDAARCKR</sequence>
<feature type="binding site" evidence="5">
    <location>
        <position position="56"/>
    </location>
    <ligand>
        <name>ATP</name>
        <dbReference type="ChEBI" id="CHEBI:30616"/>
    </ligand>
</feature>
<dbReference type="GO" id="GO:0005524">
    <property type="term" value="F:ATP binding"/>
    <property type="evidence" value="ECO:0007669"/>
    <property type="project" value="UniProtKB-UniRule"/>
</dbReference>
<dbReference type="EMBL" id="CM035431">
    <property type="protein sequence ID" value="KAH7296214.1"/>
    <property type="molecule type" value="Genomic_DNA"/>
</dbReference>
<gene>
    <name evidence="8" type="ORF">KP509_26G013700</name>
</gene>
<dbReference type="SMART" id="SM00220">
    <property type="entry name" value="S_TKc"/>
    <property type="match status" value="1"/>
</dbReference>
<dbReference type="AlphaFoldDB" id="A0A8T2RJU8"/>
<feature type="domain" description="Protein kinase" evidence="7">
    <location>
        <begin position="27"/>
        <end position="351"/>
    </location>
</feature>
<dbReference type="InterPro" id="IPR011009">
    <property type="entry name" value="Kinase-like_dom_sf"/>
</dbReference>
<keyword evidence="4 5" id="KW-0067">ATP-binding</keyword>
<comment type="caution">
    <text evidence="8">The sequence shown here is derived from an EMBL/GenBank/DDBJ whole genome shotgun (WGS) entry which is preliminary data.</text>
</comment>
<keyword evidence="3" id="KW-0418">Kinase</keyword>
<keyword evidence="2 5" id="KW-0547">Nucleotide-binding</keyword>
<keyword evidence="9" id="KW-1185">Reference proteome</keyword>
<evidence type="ECO:0000256" key="4">
    <source>
        <dbReference type="ARBA" id="ARBA00022840"/>
    </source>
</evidence>
<proteinExistence type="predicted"/>